<dbReference type="PANTHER" id="PTHR21366:SF14">
    <property type="entry name" value="GLYOXALASE DOMAIN-CONTAINING PROTEIN 5"/>
    <property type="match status" value="1"/>
</dbReference>
<keyword evidence="2" id="KW-0560">Oxidoreductase</keyword>
<dbReference type="EMBL" id="AP022590">
    <property type="protein sequence ID" value="BBY37999.1"/>
    <property type="molecule type" value="Genomic_DNA"/>
</dbReference>
<dbReference type="GO" id="GO:0051213">
    <property type="term" value="F:dioxygenase activity"/>
    <property type="evidence" value="ECO:0007669"/>
    <property type="project" value="UniProtKB-KW"/>
</dbReference>
<reference evidence="3 4" key="1">
    <citation type="submission" date="2017-02" db="EMBL/GenBank/DDBJ databases">
        <title>The new phylogeny of genus Mycobacterium.</title>
        <authorList>
            <person name="Tortoli E."/>
            <person name="Trovato A."/>
            <person name="Cirillo D.M."/>
        </authorList>
    </citation>
    <scope>NUCLEOTIDE SEQUENCE [LARGE SCALE GENOMIC DNA]</scope>
    <source>
        <strain evidence="3 4">DSM 45255</strain>
    </source>
</reference>
<dbReference type="Proteomes" id="UP000465812">
    <property type="component" value="Chromosome"/>
</dbReference>
<evidence type="ECO:0000313" key="4">
    <source>
        <dbReference type="Proteomes" id="UP000192760"/>
    </source>
</evidence>
<dbReference type="SUPFAM" id="SSF54593">
    <property type="entry name" value="Glyoxalase/Bleomycin resistance protein/Dihydroxybiphenyl dioxygenase"/>
    <property type="match status" value="1"/>
</dbReference>
<dbReference type="RefSeq" id="WP_083097177.1">
    <property type="nucleotide sequence ID" value="NZ_AP022590.1"/>
</dbReference>
<organism evidence="3 4">
    <name type="scientific">Mycobacterium mantenii</name>
    <dbReference type="NCBI Taxonomy" id="560555"/>
    <lineage>
        <taxon>Bacteria</taxon>
        <taxon>Bacillati</taxon>
        <taxon>Actinomycetota</taxon>
        <taxon>Actinomycetes</taxon>
        <taxon>Mycobacteriales</taxon>
        <taxon>Mycobacteriaceae</taxon>
        <taxon>Mycobacterium</taxon>
        <taxon>Mycobacterium avium complex (MAC)</taxon>
    </lineage>
</organism>
<dbReference type="EMBL" id="MVHW01000024">
    <property type="protein sequence ID" value="ORB02866.1"/>
    <property type="molecule type" value="Genomic_DNA"/>
</dbReference>
<accession>A0A1X0FM87</accession>
<sequence length="319" mass="33776">MKFHGLGYIGFTAPDPAAWLHFGTDVLGLMPARALPGETFVIPGVAGTGPASGGSGVAPDGSVYLKMDDHQWRIAIHPGEAAGIAYLGFQVSDEPALAEAMATIAASGTRIQAGTAEEAAVRGVGGLAWCTDPSGNRVELFHSPVHDRNFVSPHGVEFLTGDLGLGHALLFVADIDASLAFFRDVLGFRRSDFILPGPGTSVHFLRCTPRHHSIGLAHMGPFDAMHHLMLETTSLDALGAVLDRAMDAGAAITKTLGRHLNDRMVSFYMRSPAGFEVEVGFDGLLVDDNWCDREAAGGEPWGHKGVNIPLREESASSRS</sequence>
<dbReference type="Pfam" id="PF22632">
    <property type="entry name" value="BphC_D1"/>
    <property type="match status" value="1"/>
</dbReference>
<dbReference type="InterPro" id="IPR050383">
    <property type="entry name" value="GlyoxalaseI/FosfomycinResist"/>
</dbReference>
<keyword evidence="5" id="KW-1185">Reference proteome</keyword>
<reference evidence="2" key="3">
    <citation type="submission" date="2020-02" db="EMBL/GenBank/DDBJ databases">
        <authorList>
            <person name="Matsumoto Y."/>
            <person name="Motooka D."/>
            <person name="Nakamura S."/>
        </authorList>
    </citation>
    <scope>NUCLEOTIDE SEQUENCE</scope>
    <source>
        <strain evidence="2">JCM 18113</strain>
    </source>
</reference>
<evidence type="ECO:0000313" key="5">
    <source>
        <dbReference type="Proteomes" id="UP000465812"/>
    </source>
</evidence>
<keyword evidence="2" id="KW-0223">Dioxygenase</keyword>
<dbReference type="PANTHER" id="PTHR21366">
    <property type="entry name" value="GLYOXALASE FAMILY PROTEIN"/>
    <property type="match status" value="1"/>
</dbReference>
<feature type="domain" description="VOC" evidence="1">
    <location>
        <begin position="164"/>
        <end position="282"/>
    </location>
</feature>
<dbReference type="InterPro" id="IPR037523">
    <property type="entry name" value="VOC_core"/>
</dbReference>
<name>A0A1X0FM87_MYCNT</name>
<dbReference type="CDD" id="cd07252">
    <property type="entry name" value="BphC1-RGP6_N_like"/>
    <property type="match status" value="1"/>
</dbReference>
<dbReference type="InterPro" id="IPR029068">
    <property type="entry name" value="Glyas_Bleomycin-R_OHBP_Dase"/>
</dbReference>
<dbReference type="InterPro" id="IPR004360">
    <property type="entry name" value="Glyas_Fos-R_dOase_dom"/>
</dbReference>
<evidence type="ECO:0000313" key="3">
    <source>
        <dbReference type="EMBL" id="ORB02866.1"/>
    </source>
</evidence>
<feature type="domain" description="VOC" evidence="1">
    <location>
        <begin position="5"/>
        <end position="143"/>
    </location>
</feature>
<reference evidence="2 5" key="2">
    <citation type="journal article" date="2019" name="Emerg. Microbes Infect.">
        <title>Comprehensive subspecies identification of 175 nontuberculous mycobacteria species based on 7547 genomic profiles.</title>
        <authorList>
            <person name="Matsumoto Y."/>
            <person name="Kinjo T."/>
            <person name="Motooka D."/>
            <person name="Nabeya D."/>
            <person name="Jung N."/>
            <person name="Uechi K."/>
            <person name="Horii T."/>
            <person name="Iida T."/>
            <person name="Fujita J."/>
            <person name="Nakamura S."/>
        </authorList>
    </citation>
    <scope>NUCLEOTIDE SEQUENCE [LARGE SCALE GENOMIC DNA]</scope>
    <source>
        <strain evidence="2 5">JCM 18113</strain>
    </source>
</reference>
<protein>
    <submittedName>
        <fullName evidence="3">Glyoxalase</fullName>
    </submittedName>
    <submittedName>
        <fullName evidence="2">Iron-dependent extradiol dioxygenase</fullName>
    </submittedName>
</protein>
<dbReference type="PROSITE" id="PS51819">
    <property type="entry name" value="VOC"/>
    <property type="match status" value="2"/>
</dbReference>
<evidence type="ECO:0000313" key="2">
    <source>
        <dbReference type="EMBL" id="BBY37999.1"/>
    </source>
</evidence>
<dbReference type="Pfam" id="PF00903">
    <property type="entry name" value="Glyoxalase"/>
    <property type="match status" value="1"/>
</dbReference>
<dbReference type="Gene3D" id="3.10.180.10">
    <property type="entry name" value="2,3-Dihydroxybiphenyl 1,2-Dioxygenase, domain 1"/>
    <property type="match status" value="2"/>
</dbReference>
<dbReference type="Proteomes" id="UP000192760">
    <property type="component" value="Unassembled WGS sequence"/>
</dbReference>
<evidence type="ECO:0000259" key="1">
    <source>
        <dbReference type="PROSITE" id="PS51819"/>
    </source>
</evidence>
<dbReference type="AlphaFoldDB" id="A0A1X0FM87"/>
<proteinExistence type="predicted"/>
<dbReference type="STRING" id="560555.BST30_19375"/>
<gene>
    <name evidence="3" type="ORF">BST30_19375</name>
    <name evidence="2" type="ORF">MMAN_21330</name>
</gene>